<dbReference type="Proteomes" id="UP001233999">
    <property type="component" value="Unassembled WGS sequence"/>
</dbReference>
<reference evidence="1" key="1">
    <citation type="journal article" date="2023" name="IScience">
        <title>Live-bearing cockroach genome reveals convergent evolutionary mechanisms linked to viviparity in insects and beyond.</title>
        <authorList>
            <person name="Fouks B."/>
            <person name="Harrison M.C."/>
            <person name="Mikhailova A.A."/>
            <person name="Marchal E."/>
            <person name="English S."/>
            <person name="Carruthers M."/>
            <person name="Jennings E.C."/>
            <person name="Chiamaka E.L."/>
            <person name="Frigard R.A."/>
            <person name="Pippel M."/>
            <person name="Attardo G.M."/>
            <person name="Benoit J.B."/>
            <person name="Bornberg-Bauer E."/>
            <person name="Tobe S.S."/>
        </authorList>
    </citation>
    <scope>NUCLEOTIDE SEQUENCE</scope>
    <source>
        <strain evidence="1">Stay&amp;Tobe</strain>
    </source>
</reference>
<keyword evidence="2" id="KW-1185">Reference proteome</keyword>
<sequence length="79" mass="8370">NALDDVTSTLQTQASHHQGVYAPAITTIAERSVADGNSRKNDALHVPGTCQNGNEPLLSIIPYITRLSSGTAKMTSLHL</sequence>
<dbReference type="EMBL" id="JASPKZ010005719">
    <property type="protein sequence ID" value="KAJ9588056.1"/>
    <property type="molecule type" value="Genomic_DNA"/>
</dbReference>
<protein>
    <submittedName>
        <fullName evidence="1">Uncharacterized protein</fullName>
    </submittedName>
</protein>
<reference evidence="1" key="2">
    <citation type="submission" date="2023-05" db="EMBL/GenBank/DDBJ databases">
        <authorList>
            <person name="Fouks B."/>
        </authorList>
    </citation>
    <scope>NUCLEOTIDE SEQUENCE</scope>
    <source>
        <strain evidence="1">Stay&amp;Tobe</strain>
        <tissue evidence="1">Testes</tissue>
    </source>
</reference>
<name>A0AAD8EFD2_DIPPU</name>
<proteinExistence type="predicted"/>
<gene>
    <name evidence="1" type="ORF">L9F63_018574</name>
</gene>
<feature type="non-terminal residue" evidence="1">
    <location>
        <position position="1"/>
    </location>
</feature>
<comment type="caution">
    <text evidence="1">The sequence shown here is derived from an EMBL/GenBank/DDBJ whole genome shotgun (WGS) entry which is preliminary data.</text>
</comment>
<dbReference type="AlphaFoldDB" id="A0AAD8EFD2"/>
<feature type="non-terminal residue" evidence="1">
    <location>
        <position position="79"/>
    </location>
</feature>
<evidence type="ECO:0000313" key="1">
    <source>
        <dbReference type="EMBL" id="KAJ9588056.1"/>
    </source>
</evidence>
<organism evidence="1 2">
    <name type="scientific">Diploptera punctata</name>
    <name type="common">Pacific beetle cockroach</name>
    <dbReference type="NCBI Taxonomy" id="6984"/>
    <lineage>
        <taxon>Eukaryota</taxon>
        <taxon>Metazoa</taxon>
        <taxon>Ecdysozoa</taxon>
        <taxon>Arthropoda</taxon>
        <taxon>Hexapoda</taxon>
        <taxon>Insecta</taxon>
        <taxon>Pterygota</taxon>
        <taxon>Neoptera</taxon>
        <taxon>Polyneoptera</taxon>
        <taxon>Dictyoptera</taxon>
        <taxon>Blattodea</taxon>
        <taxon>Blaberoidea</taxon>
        <taxon>Blaberidae</taxon>
        <taxon>Diplopterinae</taxon>
        <taxon>Diploptera</taxon>
    </lineage>
</organism>
<accession>A0AAD8EFD2</accession>
<evidence type="ECO:0000313" key="2">
    <source>
        <dbReference type="Proteomes" id="UP001233999"/>
    </source>
</evidence>